<accession>A0ABD2JC17</accession>
<dbReference type="EMBL" id="JBICBT010001004">
    <property type="protein sequence ID" value="KAL3088169.1"/>
    <property type="molecule type" value="Genomic_DNA"/>
</dbReference>
<protein>
    <submittedName>
        <fullName evidence="2">Uncharacterized protein</fullName>
    </submittedName>
</protein>
<sequence length="86" mass="9211">MDNSKLQFLLSLGTGVAPKVELATTESRFATATIEGFGNTFIILMSQIANSDRLVVDSARLVLSCNEGAIFSPDSQIEQIRGPGHN</sequence>
<evidence type="ECO:0000313" key="3">
    <source>
        <dbReference type="EMBL" id="KAL3104872.1"/>
    </source>
</evidence>
<reference evidence="2 4" key="1">
    <citation type="submission" date="2024-10" db="EMBL/GenBank/DDBJ databases">
        <authorList>
            <person name="Kim D."/>
        </authorList>
    </citation>
    <scope>NUCLEOTIDE SEQUENCE [LARGE SCALE GENOMIC DNA]</scope>
    <source>
        <strain evidence="2">BH-2024</strain>
    </source>
</reference>
<evidence type="ECO:0000313" key="4">
    <source>
        <dbReference type="Proteomes" id="UP001620626"/>
    </source>
</evidence>
<gene>
    <name evidence="1" type="ORF">niasHT_026245</name>
    <name evidence="2" type="ORF">niasHT_026247</name>
    <name evidence="3" type="ORF">niasHT_026367</name>
</gene>
<name>A0ABD2JC17_9BILA</name>
<organism evidence="2 4">
    <name type="scientific">Heterodera trifolii</name>
    <dbReference type="NCBI Taxonomy" id="157864"/>
    <lineage>
        <taxon>Eukaryota</taxon>
        <taxon>Metazoa</taxon>
        <taxon>Ecdysozoa</taxon>
        <taxon>Nematoda</taxon>
        <taxon>Chromadorea</taxon>
        <taxon>Rhabditida</taxon>
        <taxon>Tylenchina</taxon>
        <taxon>Tylenchomorpha</taxon>
        <taxon>Tylenchoidea</taxon>
        <taxon>Heteroderidae</taxon>
        <taxon>Heteroderinae</taxon>
        <taxon>Heterodera</taxon>
    </lineage>
</organism>
<comment type="caution">
    <text evidence="2">The sequence shown here is derived from an EMBL/GenBank/DDBJ whole genome shotgun (WGS) entry which is preliminary data.</text>
</comment>
<dbReference type="EMBL" id="JBICBT010001004">
    <property type="protein sequence ID" value="KAL3088171.1"/>
    <property type="molecule type" value="Genomic_DNA"/>
</dbReference>
<proteinExistence type="predicted"/>
<dbReference type="EMBL" id="JBICBT010000694">
    <property type="protein sequence ID" value="KAL3104872.1"/>
    <property type="molecule type" value="Genomic_DNA"/>
</dbReference>
<dbReference type="Proteomes" id="UP001620626">
    <property type="component" value="Unassembled WGS sequence"/>
</dbReference>
<dbReference type="AlphaFoldDB" id="A0ABD2JC17"/>
<evidence type="ECO:0000313" key="1">
    <source>
        <dbReference type="EMBL" id="KAL3088169.1"/>
    </source>
</evidence>
<keyword evidence="4" id="KW-1185">Reference proteome</keyword>
<evidence type="ECO:0000313" key="2">
    <source>
        <dbReference type="EMBL" id="KAL3088171.1"/>
    </source>
</evidence>